<evidence type="ECO:0000313" key="1">
    <source>
        <dbReference type="EMBL" id="KAG6942272.1"/>
    </source>
</evidence>
<proteinExistence type="predicted"/>
<dbReference type="EMBL" id="JAENGZ010003062">
    <property type="protein sequence ID" value="KAG6942272.1"/>
    <property type="molecule type" value="Genomic_DNA"/>
</dbReference>
<accession>A0A8T1TLZ1</accession>
<protein>
    <submittedName>
        <fullName evidence="1">Uncharacterized protein</fullName>
    </submittedName>
</protein>
<organism evidence="1 2">
    <name type="scientific">Phytophthora cactorum</name>
    <dbReference type="NCBI Taxonomy" id="29920"/>
    <lineage>
        <taxon>Eukaryota</taxon>
        <taxon>Sar</taxon>
        <taxon>Stramenopiles</taxon>
        <taxon>Oomycota</taxon>
        <taxon>Peronosporomycetes</taxon>
        <taxon>Peronosporales</taxon>
        <taxon>Peronosporaceae</taxon>
        <taxon>Phytophthora</taxon>
    </lineage>
</organism>
<sequence>MSKSCHFTTFSEHPPVLAAMDKYVIAELRKTLTEQRNIAAGNRAKTTAELEEELANVQVLHYDQLALMQDQVEKLEKDLYDAENYTGELRAQLLRMQEEKQWLHEHTTAVAKAVKLTLLQRVQTRSSSTAVPLDAIYAE</sequence>
<evidence type="ECO:0000313" key="2">
    <source>
        <dbReference type="Proteomes" id="UP000688947"/>
    </source>
</evidence>
<gene>
    <name evidence="1" type="ORF">JG687_00019153</name>
</gene>
<dbReference type="Proteomes" id="UP000688947">
    <property type="component" value="Unassembled WGS sequence"/>
</dbReference>
<dbReference type="AlphaFoldDB" id="A0A8T1TLZ1"/>
<comment type="caution">
    <text evidence="1">The sequence shown here is derived from an EMBL/GenBank/DDBJ whole genome shotgun (WGS) entry which is preliminary data.</text>
</comment>
<name>A0A8T1TLZ1_9STRA</name>
<reference evidence="1" key="1">
    <citation type="submission" date="2021-01" db="EMBL/GenBank/DDBJ databases">
        <title>Phytophthora aleatoria, a newly-described species from Pinus radiata is distinct from Phytophthora cactorum isolates based on comparative genomics.</title>
        <authorList>
            <person name="Mcdougal R."/>
            <person name="Panda P."/>
            <person name="Williams N."/>
            <person name="Studholme D.J."/>
        </authorList>
    </citation>
    <scope>NUCLEOTIDE SEQUENCE</scope>
    <source>
        <strain evidence="1">NZFS 3830</strain>
    </source>
</reference>